<dbReference type="InterPro" id="IPR005467">
    <property type="entry name" value="His_kinase_dom"/>
</dbReference>
<keyword evidence="7" id="KW-0418">Kinase</keyword>
<dbReference type="EC" id="2.7.13.3" evidence="3"/>
<dbReference type="Pfam" id="PF00672">
    <property type="entry name" value="HAMP"/>
    <property type="match status" value="1"/>
</dbReference>
<reference evidence="14 15" key="1">
    <citation type="journal article" date="2021" name="Int. J. Syst. Evol. Microbiol.">
        <title>Steroidobacter gossypii sp. nov., isolated from soil of cotton cropping field.</title>
        <authorList>
            <person name="Huang R."/>
            <person name="Yang S."/>
            <person name="Zhen C."/>
            <person name="Liu W."/>
        </authorList>
    </citation>
    <scope>NUCLEOTIDE SEQUENCE [LARGE SCALE GENOMIC DNA]</scope>
    <source>
        <strain evidence="14 15">S1-65</strain>
    </source>
</reference>
<keyword evidence="8 11" id="KW-1133">Transmembrane helix</keyword>
<proteinExistence type="predicted"/>
<dbReference type="InterPro" id="IPR004358">
    <property type="entry name" value="Sig_transdc_His_kin-like_C"/>
</dbReference>
<keyword evidence="10 11" id="KW-0472">Membrane</keyword>
<dbReference type="PANTHER" id="PTHR45436:SF15">
    <property type="entry name" value="SENSOR HISTIDINE KINASE CUSS"/>
    <property type="match status" value="1"/>
</dbReference>
<dbReference type="CDD" id="cd06225">
    <property type="entry name" value="HAMP"/>
    <property type="match status" value="1"/>
</dbReference>
<evidence type="ECO:0000256" key="1">
    <source>
        <dbReference type="ARBA" id="ARBA00000085"/>
    </source>
</evidence>
<dbReference type="Pfam" id="PF02518">
    <property type="entry name" value="HATPase_c"/>
    <property type="match status" value="1"/>
</dbReference>
<dbReference type="PRINTS" id="PR00344">
    <property type="entry name" value="BCTRLSENSOR"/>
</dbReference>
<dbReference type="EMBL" id="JAEVLS010000001">
    <property type="protein sequence ID" value="MBM0103532.1"/>
    <property type="molecule type" value="Genomic_DNA"/>
</dbReference>
<comment type="catalytic activity">
    <reaction evidence="1">
        <text>ATP + protein L-histidine = ADP + protein N-phospho-L-histidine.</text>
        <dbReference type="EC" id="2.7.13.3"/>
    </reaction>
</comment>
<dbReference type="InterPro" id="IPR036890">
    <property type="entry name" value="HATPase_C_sf"/>
</dbReference>
<keyword evidence="15" id="KW-1185">Reference proteome</keyword>
<dbReference type="CDD" id="cd00082">
    <property type="entry name" value="HisKA"/>
    <property type="match status" value="1"/>
</dbReference>
<evidence type="ECO:0000259" key="12">
    <source>
        <dbReference type="PROSITE" id="PS50109"/>
    </source>
</evidence>
<evidence type="ECO:0000256" key="7">
    <source>
        <dbReference type="ARBA" id="ARBA00022777"/>
    </source>
</evidence>
<name>A0ABS1WRD6_9GAMM</name>
<gene>
    <name evidence="14" type="ORF">JM946_02200</name>
</gene>
<organism evidence="14 15">
    <name type="scientific">Steroidobacter gossypii</name>
    <dbReference type="NCBI Taxonomy" id="2805490"/>
    <lineage>
        <taxon>Bacteria</taxon>
        <taxon>Pseudomonadati</taxon>
        <taxon>Pseudomonadota</taxon>
        <taxon>Gammaproteobacteria</taxon>
        <taxon>Steroidobacterales</taxon>
        <taxon>Steroidobacteraceae</taxon>
        <taxon>Steroidobacter</taxon>
    </lineage>
</organism>
<dbReference type="InterPro" id="IPR050428">
    <property type="entry name" value="TCS_sensor_his_kinase"/>
</dbReference>
<dbReference type="SUPFAM" id="SSF158472">
    <property type="entry name" value="HAMP domain-like"/>
    <property type="match status" value="1"/>
</dbReference>
<evidence type="ECO:0000313" key="14">
    <source>
        <dbReference type="EMBL" id="MBM0103532.1"/>
    </source>
</evidence>
<sequence>MRSLFLRIFLSFWVATLLVLATTAAVAWYRFQRDQAASPDIRQLASEASNRLLVGGMTELYKWIEHAEERYPGRDIYVVRPDGQDILQRPLPPTYRSYANRLKDAGFFGREPPPSGRDDPLLLTPLFTDRDGTVYTVMIGRSYPLSPLQASDVRLVVFAFALVISGLVCWWLAHYISKPLERLQSSARSLAAGNLEARVGEEFSSRRDELGVLARDFDAMAEHIRTLIASREDLLRAMSHELRSPLARLRVASGLARRPQADMVKQLDRIDLEAERLDTLIGQILQLSQLRAAKPTLPSEPIDVTTLLTEVVEDARLEASAADKNVDWSPGESLWLNGDHDLMRSAIENVLRNAVRFTRPGSAVSVCLTREHRDAVIVIEDHGPGVPEAELAHIFEPFYRVAESRDRDSGGTGIGLAITARVVGLYQGQVRAQNAANGGLRVEIRLPLRPD</sequence>
<keyword evidence="5" id="KW-0808">Transferase</keyword>
<dbReference type="Proteomes" id="UP000661077">
    <property type="component" value="Unassembled WGS sequence"/>
</dbReference>
<dbReference type="InterPro" id="IPR003661">
    <property type="entry name" value="HisK_dim/P_dom"/>
</dbReference>
<feature type="domain" description="HAMP" evidence="13">
    <location>
        <begin position="174"/>
        <end position="229"/>
    </location>
</feature>
<dbReference type="RefSeq" id="WP_203165498.1">
    <property type="nucleotide sequence ID" value="NZ_JAEVLS010000001.1"/>
</dbReference>
<evidence type="ECO:0000256" key="8">
    <source>
        <dbReference type="ARBA" id="ARBA00022989"/>
    </source>
</evidence>
<evidence type="ECO:0000256" key="10">
    <source>
        <dbReference type="ARBA" id="ARBA00023136"/>
    </source>
</evidence>
<keyword evidence="9" id="KW-0902">Two-component regulatory system</keyword>
<evidence type="ECO:0000256" key="2">
    <source>
        <dbReference type="ARBA" id="ARBA00004141"/>
    </source>
</evidence>
<evidence type="ECO:0000259" key="13">
    <source>
        <dbReference type="PROSITE" id="PS50885"/>
    </source>
</evidence>
<keyword evidence="6 11" id="KW-0812">Transmembrane</keyword>
<dbReference type="PROSITE" id="PS50885">
    <property type="entry name" value="HAMP"/>
    <property type="match status" value="1"/>
</dbReference>
<feature type="domain" description="Histidine kinase" evidence="12">
    <location>
        <begin position="237"/>
        <end position="450"/>
    </location>
</feature>
<dbReference type="Gene3D" id="3.30.565.10">
    <property type="entry name" value="Histidine kinase-like ATPase, C-terminal domain"/>
    <property type="match status" value="1"/>
</dbReference>
<feature type="transmembrane region" description="Helical" evidence="11">
    <location>
        <begin position="155"/>
        <end position="173"/>
    </location>
</feature>
<dbReference type="SMART" id="SM00304">
    <property type="entry name" value="HAMP"/>
    <property type="match status" value="1"/>
</dbReference>
<dbReference type="SUPFAM" id="SSF47384">
    <property type="entry name" value="Homodimeric domain of signal transducing histidine kinase"/>
    <property type="match status" value="1"/>
</dbReference>
<comment type="subcellular location">
    <subcellularLocation>
        <location evidence="2">Membrane</location>
        <topology evidence="2">Multi-pass membrane protein</topology>
    </subcellularLocation>
</comment>
<dbReference type="Gene3D" id="1.10.287.130">
    <property type="match status" value="1"/>
</dbReference>
<evidence type="ECO:0000313" key="15">
    <source>
        <dbReference type="Proteomes" id="UP000661077"/>
    </source>
</evidence>
<dbReference type="PANTHER" id="PTHR45436">
    <property type="entry name" value="SENSOR HISTIDINE KINASE YKOH"/>
    <property type="match status" value="1"/>
</dbReference>
<evidence type="ECO:0000256" key="9">
    <source>
        <dbReference type="ARBA" id="ARBA00023012"/>
    </source>
</evidence>
<dbReference type="InterPro" id="IPR036097">
    <property type="entry name" value="HisK_dim/P_sf"/>
</dbReference>
<dbReference type="Gene3D" id="6.10.340.10">
    <property type="match status" value="1"/>
</dbReference>
<dbReference type="InterPro" id="IPR003594">
    <property type="entry name" value="HATPase_dom"/>
</dbReference>
<evidence type="ECO:0000256" key="3">
    <source>
        <dbReference type="ARBA" id="ARBA00012438"/>
    </source>
</evidence>
<keyword evidence="4" id="KW-0597">Phosphoprotein</keyword>
<dbReference type="SMART" id="SM00388">
    <property type="entry name" value="HisKA"/>
    <property type="match status" value="1"/>
</dbReference>
<evidence type="ECO:0000256" key="6">
    <source>
        <dbReference type="ARBA" id="ARBA00022692"/>
    </source>
</evidence>
<dbReference type="InterPro" id="IPR003660">
    <property type="entry name" value="HAMP_dom"/>
</dbReference>
<dbReference type="SMART" id="SM00387">
    <property type="entry name" value="HATPase_c"/>
    <property type="match status" value="1"/>
</dbReference>
<accession>A0ABS1WRD6</accession>
<evidence type="ECO:0000256" key="5">
    <source>
        <dbReference type="ARBA" id="ARBA00022679"/>
    </source>
</evidence>
<evidence type="ECO:0000256" key="4">
    <source>
        <dbReference type="ARBA" id="ARBA00022553"/>
    </source>
</evidence>
<protein>
    <recommendedName>
        <fullName evidence="3">histidine kinase</fullName>
        <ecNumber evidence="3">2.7.13.3</ecNumber>
    </recommendedName>
</protein>
<comment type="caution">
    <text evidence="14">The sequence shown here is derived from an EMBL/GenBank/DDBJ whole genome shotgun (WGS) entry which is preliminary data.</text>
</comment>
<dbReference type="SUPFAM" id="SSF55874">
    <property type="entry name" value="ATPase domain of HSP90 chaperone/DNA topoisomerase II/histidine kinase"/>
    <property type="match status" value="1"/>
</dbReference>
<dbReference type="Pfam" id="PF00512">
    <property type="entry name" value="HisKA"/>
    <property type="match status" value="1"/>
</dbReference>
<dbReference type="PROSITE" id="PS50109">
    <property type="entry name" value="HIS_KIN"/>
    <property type="match status" value="1"/>
</dbReference>
<evidence type="ECO:0000256" key="11">
    <source>
        <dbReference type="SAM" id="Phobius"/>
    </source>
</evidence>